<evidence type="ECO:0000256" key="1">
    <source>
        <dbReference type="ARBA" id="ARBA00004442"/>
    </source>
</evidence>
<keyword evidence="2" id="KW-1134">Transmembrane beta strand</keyword>
<evidence type="ECO:0000256" key="5">
    <source>
        <dbReference type="ARBA" id="ARBA00023237"/>
    </source>
</evidence>
<evidence type="ECO:0000256" key="4">
    <source>
        <dbReference type="ARBA" id="ARBA00023136"/>
    </source>
</evidence>
<dbReference type="SUPFAM" id="SSF56954">
    <property type="entry name" value="Outer membrane efflux proteins (OEP)"/>
    <property type="match status" value="1"/>
</dbReference>
<name>A0A242MXG5_CABSO</name>
<dbReference type="InterPro" id="IPR051906">
    <property type="entry name" value="TolC-like"/>
</dbReference>
<reference evidence="7 8" key="1">
    <citation type="submission" date="2017-03" db="EMBL/GenBank/DDBJ databases">
        <title>Genome analysis of strain PAMC 26510.</title>
        <authorList>
            <person name="Oh H.-M."/>
            <person name="Yang J.-A."/>
        </authorList>
    </citation>
    <scope>NUCLEOTIDE SEQUENCE [LARGE SCALE GENOMIC DNA]</scope>
    <source>
        <strain evidence="7 8">PAMC 26510</strain>
    </source>
</reference>
<feature type="transmembrane region" description="Helical" evidence="6">
    <location>
        <begin position="26"/>
        <end position="45"/>
    </location>
</feature>
<dbReference type="Gene3D" id="1.20.1600.10">
    <property type="entry name" value="Outer membrane efflux proteins (OEP)"/>
    <property type="match status" value="1"/>
</dbReference>
<dbReference type="GO" id="GO:1990281">
    <property type="term" value="C:efflux pump complex"/>
    <property type="evidence" value="ECO:0007669"/>
    <property type="project" value="TreeGrafter"/>
</dbReference>
<evidence type="ECO:0000313" key="7">
    <source>
        <dbReference type="EMBL" id="OTP76075.1"/>
    </source>
</evidence>
<keyword evidence="4 6" id="KW-0472">Membrane</keyword>
<dbReference type="GO" id="GO:0015562">
    <property type="term" value="F:efflux transmembrane transporter activity"/>
    <property type="evidence" value="ECO:0007669"/>
    <property type="project" value="InterPro"/>
</dbReference>
<dbReference type="GO" id="GO:0009279">
    <property type="term" value="C:cell outer membrane"/>
    <property type="evidence" value="ECO:0007669"/>
    <property type="project" value="UniProtKB-SubCell"/>
</dbReference>
<dbReference type="GO" id="GO:0015288">
    <property type="term" value="F:porin activity"/>
    <property type="evidence" value="ECO:0007669"/>
    <property type="project" value="TreeGrafter"/>
</dbReference>
<sequence>MSNSTRIARPDRGEEKLIKDVYRRRPLVSSFGVLVGSGVVAMAALPSVAKAKSALDDMAWLPQNAQLSNGAATVPRAIVASPLRTISVSPNGGNELAPVAHTAQPVQPTVTRIIAPAAPVNAAPRPRGFADMGFAPTVPVQAAVSAPVAQRPVQIARQQVVVGVSASPIRPSLAENPAHDMQADLQAMRAEMARSAATAQEPVIVAPSKTMLAAPSALPPMRVEDIKPGPAPAGLDADTPAEVKGQRKTRNADRGYADWLDDKEGAKAQIDRSVVPEQAVRSALRGAVDTAAERNAAIRQARNDWEAAKYDVDQVKGQRWPQVQVGGNSPALTGSHTTFDDSNRASANVSVTTMVYDWGKTSKNIASRSKTAEAAEFYLKTIEQQNAYDVSSTLVDLAKYRAVYAAGDSYVKRMSALVDMLVEITKVDPGRLSELSQARARLLQAQTSQDTVAAQVRSLELNARKLVGDQETAMPHGTRWQLRLDPLDSAVAAVAQNPAIEQATAEAAAASLTAKSVRAASLPQLNWVINKTTAHDSFNNVQPWTTMLQLTWTPFQGGSQRAAERAALSRAASSSDKRDQLQLDSEFRVRDAHRDAIALATRAQLYAQLSTETDLVRKQFFEQWYHLNRRTLVDVLLAEADFYNNQVSEVTTQFDAYQAILKIHLNNGTLNQWLIDGAS</sequence>
<dbReference type="Proteomes" id="UP000194546">
    <property type="component" value="Unassembled WGS sequence"/>
</dbReference>
<evidence type="ECO:0000256" key="3">
    <source>
        <dbReference type="ARBA" id="ARBA00022692"/>
    </source>
</evidence>
<evidence type="ECO:0000256" key="2">
    <source>
        <dbReference type="ARBA" id="ARBA00022452"/>
    </source>
</evidence>
<proteinExistence type="predicted"/>
<keyword evidence="6" id="KW-1133">Transmembrane helix</keyword>
<comment type="caution">
    <text evidence="7">The sequence shown here is derived from an EMBL/GenBank/DDBJ whole genome shotgun (WGS) entry which is preliminary data.</text>
</comment>
<comment type="subcellular location">
    <subcellularLocation>
        <location evidence="1">Cell outer membrane</location>
    </subcellularLocation>
</comment>
<keyword evidence="5" id="KW-0998">Cell outer membrane</keyword>
<dbReference type="EMBL" id="NBTY01000065">
    <property type="protein sequence ID" value="OTP76075.1"/>
    <property type="molecule type" value="Genomic_DNA"/>
</dbReference>
<dbReference type="PANTHER" id="PTHR30026">
    <property type="entry name" value="OUTER MEMBRANE PROTEIN TOLC"/>
    <property type="match status" value="1"/>
</dbReference>
<evidence type="ECO:0000313" key="8">
    <source>
        <dbReference type="Proteomes" id="UP000194546"/>
    </source>
</evidence>
<dbReference type="AlphaFoldDB" id="A0A242MXG5"/>
<protein>
    <submittedName>
        <fullName evidence="7">Type I secretion system, outer membrane component LapE</fullName>
    </submittedName>
</protein>
<gene>
    <name evidence="7" type="ORF">PAMC26510_12170</name>
</gene>
<dbReference type="PANTHER" id="PTHR30026:SF22">
    <property type="entry name" value="OUTER MEMBRANE EFFLUX PROTEIN"/>
    <property type="match status" value="1"/>
</dbReference>
<evidence type="ECO:0000256" key="6">
    <source>
        <dbReference type="SAM" id="Phobius"/>
    </source>
</evidence>
<keyword evidence="3 6" id="KW-0812">Transmembrane</keyword>
<accession>A0A242MXG5</accession>
<organism evidence="7 8">
    <name type="scientific">Caballeronia sordidicola</name>
    <name type="common">Burkholderia sordidicola</name>
    <dbReference type="NCBI Taxonomy" id="196367"/>
    <lineage>
        <taxon>Bacteria</taxon>
        <taxon>Pseudomonadati</taxon>
        <taxon>Pseudomonadota</taxon>
        <taxon>Betaproteobacteria</taxon>
        <taxon>Burkholderiales</taxon>
        <taxon>Burkholderiaceae</taxon>
        <taxon>Caballeronia</taxon>
    </lineage>
</organism>